<dbReference type="GO" id="GO:0036297">
    <property type="term" value="P:interstrand cross-link repair"/>
    <property type="evidence" value="ECO:0007669"/>
    <property type="project" value="TreeGrafter"/>
</dbReference>
<dbReference type="KEGG" id="spue:AB5L97_05575"/>
<name>A0AB39L8H7_9MICC</name>
<dbReference type="CDD" id="cd18785">
    <property type="entry name" value="SF2_C"/>
    <property type="match status" value="1"/>
</dbReference>
<dbReference type="EMBL" id="CP163302">
    <property type="protein sequence ID" value="XDP46479.1"/>
    <property type="molecule type" value="Genomic_DNA"/>
</dbReference>
<dbReference type="RefSeq" id="WP_369046794.1">
    <property type="nucleotide sequence ID" value="NZ_CP163302.1"/>
</dbReference>
<dbReference type="SUPFAM" id="SSF52540">
    <property type="entry name" value="P-loop containing nucleoside triphosphate hydrolases"/>
    <property type="match status" value="1"/>
</dbReference>
<keyword evidence="2" id="KW-0067">ATP-binding</keyword>
<keyword evidence="2" id="KW-0347">Helicase</keyword>
<dbReference type="PROSITE" id="PS51194">
    <property type="entry name" value="HELICASE_CTER"/>
    <property type="match status" value="1"/>
</dbReference>
<proteinExistence type="predicted"/>
<reference evidence="2" key="1">
    <citation type="submission" date="2024-07" db="EMBL/GenBank/DDBJ databases">
        <authorList>
            <person name="fu j."/>
        </authorList>
    </citation>
    <scope>NUCLEOTIDE SEQUENCE</scope>
    <source>
        <strain evidence="2">P10A9</strain>
    </source>
</reference>
<dbReference type="InterPro" id="IPR001650">
    <property type="entry name" value="Helicase_C-like"/>
</dbReference>
<dbReference type="SMART" id="SM00490">
    <property type="entry name" value="HELICc"/>
    <property type="match status" value="1"/>
</dbReference>
<gene>
    <name evidence="2" type="ORF">AB5L97_05575</name>
</gene>
<feature type="domain" description="Helicase C-terminal" evidence="1">
    <location>
        <begin position="845"/>
        <end position="1019"/>
    </location>
</feature>
<dbReference type="PANTHER" id="PTHR47957">
    <property type="entry name" value="ATP-DEPENDENT HELICASE HRQ1"/>
    <property type="match status" value="1"/>
</dbReference>
<dbReference type="AlphaFoldDB" id="A0AB39L8H7"/>
<keyword evidence="2" id="KW-0547">Nucleotide-binding</keyword>
<sequence length="1162" mass="127795">MTGLEARSIVEAELRRELFGPLRGQEPPGKPIDCSSGSVHFDSVEASRGQFHDATSLEEILSTTDPLRRYGIGVLYSGAAVGGTAIETEGREDVDLTGVPGIAQSEDNPSGAPIEVNTVLHFDEADSDDFDLTDANTFKPSAMAISFQCRVPTGGSLSVSVTGAHYERITAHIPGLKQVDWWLRKPFELVGSVPGSVLVNETNRLKIVPTKPLADHPMIAPTTQVFSRPVPGSLDPDLRLVTVAVANQVVGTGPTSALFQMGLTVTAGGTLTIEPYPKAEEPDHGEEEQSIALLYRNKRTYAIGHGCAAEWCASLEQSSPNAAWVQAVAMPAHEVLSITPNVYLTDDDGNYSLDAHRNRRTATASMAALADGTQEGRDQVEIILRLYGEWITKQEGLIPDLLPGFQKAAALHMDRAREALKRMQAGWQLIQSTGIASRAFRWANEAMLYQQIRSNFPLREVKPGKDDVLRPVGPHPEPTIPEGKGTWRPFQIAFILASLPELVDTAHPTRSLVDLIYFPTGGGKTEAYLGASAISLLARRLRDPDDAGTDTLMRYTLRLLTAQQFLRAASLVCVLEDIRDRNEDALGKSPFGIGIWLGGTSTPNSWKKAVETLGKLRRDSYEQNLFLLLRCPWCGAQMGTRPKAKSGQHVIGYEQVGPKVVLRCVDTQCRYSRRTGLPVHVVDEDIYDVRPSIVIGTVDKFAMMAWRPMAHRLFGLSNGSRDVSPPGLIIQDELHLISGPLGSMVGLYEPIIDELCTDRRGAQPVPPKIIASTATVRRYEDQIRGLFGRDKVALFPPHGLEEGHSFFAEPATMPDGSPEPGRRYLGIMSASLGSTQTVQVRVAAATLQGAARIPESDRDGYWTNLNFLNSLRELGNTVSLLESDIPDYLTGLVRRDGIEPRWPRNTMELTSRRRSDEIPKAIEQLQVGYGQNSCVDICLASNIIEVGVDIDRLGLMTIVGQPKTTAQYIQVSGRIGRRADVSPGLVITIYGAAKPRDRSHYERFRTYHQQLYAQVEPTSVTPFATPVLRRALHAAAVAYVRQVAPDTLPHPFPQQEYEHAIDLLRERALIVDPGELPVLERMAGSRSRQWSEWERTAWEANPPPWGDPKQGLMRFAGSLPDLDSKAMIWDVPTSMRNVDAECRLAVSLAYAREDAEVEEDSL</sequence>
<organism evidence="2">
    <name type="scientific">Sinomonas puerhi</name>
    <dbReference type="NCBI Taxonomy" id="3238584"/>
    <lineage>
        <taxon>Bacteria</taxon>
        <taxon>Bacillati</taxon>
        <taxon>Actinomycetota</taxon>
        <taxon>Actinomycetes</taxon>
        <taxon>Micrococcales</taxon>
        <taxon>Micrococcaceae</taxon>
        <taxon>Sinomonas</taxon>
    </lineage>
</organism>
<accession>A0AB39L8H7</accession>
<dbReference type="PANTHER" id="PTHR47957:SF3">
    <property type="entry name" value="ATP-DEPENDENT HELICASE HRQ1"/>
    <property type="match status" value="1"/>
</dbReference>
<protein>
    <submittedName>
        <fullName evidence="2">Helicase-related protein</fullName>
    </submittedName>
</protein>
<dbReference type="GO" id="GO:0006289">
    <property type="term" value="P:nucleotide-excision repair"/>
    <property type="evidence" value="ECO:0007669"/>
    <property type="project" value="TreeGrafter"/>
</dbReference>
<dbReference type="GO" id="GO:0043138">
    <property type="term" value="F:3'-5' DNA helicase activity"/>
    <property type="evidence" value="ECO:0007669"/>
    <property type="project" value="TreeGrafter"/>
</dbReference>
<evidence type="ECO:0000313" key="2">
    <source>
        <dbReference type="EMBL" id="XDP46479.1"/>
    </source>
</evidence>
<evidence type="ECO:0000259" key="1">
    <source>
        <dbReference type="PROSITE" id="PS51194"/>
    </source>
</evidence>
<dbReference type="Gene3D" id="3.40.50.300">
    <property type="entry name" value="P-loop containing nucleotide triphosphate hydrolases"/>
    <property type="match status" value="2"/>
</dbReference>
<keyword evidence="2" id="KW-0378">Hydrolase</keyword>
<dbReference type="Pfam" id="PF00271">
    <property type="entry name" value="Helicase_C"/>
    <property type="match status" value="1"/>
</dbReference>
<dbReference type="InterPro" id="IPR027417">
    <property type="entry name" value="P-loop_NTPase"/>
</dbReference>